<dbReference type="EMBL" id="KN714682">
    <property type="protein sequence ID" value="KUI55678.1"/>
    <property type="molecule type" value="Genomic_DNA"/>
</dbReference>
<dbReference type="AlphaFoldDB" id="A0A194UVI8"/>
<evidence type="ECO:0000313" key="2">
    <source>
        <dbReference type="EMBL" id="KUI55678.1"/>
    </source>
</evidence>
<dbReference type="Proteomes" id="UP000078576">
    <property type="component" value="Unassembled WGS sequence"/>
</dbReference>
<organism evidence="2 3">
    <name type="scientific">Cytospora mali</name>
    <name type="common">Apple Valsa canker fungus</name>
    <name type="synonym">Valsa mali</name>
    <dbReference type="NCBI Taxonomy" id="578113"/>
    <lineage>
        <taxon>Eukaryota</taxon>
        <taxon>Fungi</taxon>
        <taxon>Dikarya</taxon>
        <taxon>Ascomycota</taxon>
        <taxon>Pezizomycotina</taxon>
        <taxon>Sordariomycetes</taxon>
        <taxon>Sordariomycetidae</taxon>
        <taxon>Diaporthales</taxon>
        <taxon>Cytosporaceae</taxon>
        <taxon>Cytospora</taxon>
    </lineage>
</organism>
<gene>
    <name evidence="2" type="ORF">VP1G_03045</name>
</gene>
<protein>
    <submittedName>
        <fullName evidence="2">General negative regulator of transcription subunit 4</fullName>
    </submittedName>
</protein>
<keyword evidence="3" id="KW-1185">Reference proteome</keyword>
<sequence>MGLADSTSPTPNEAVENLVRVFATESSVAKRISLAKHARWRSRGLESWWRSRHGCSGVILATRLGVEGRGHHRSLLSHDARISSQLQGVGGGLIFIRKAVARGLTVVTLALALALALTLSLE</sequence>
<proteinExistence type="predicted"/>
<evidence type="ECO:0000313" key="3">
    <source>
        <dbReference type="Proteomes" id="UP000078576"/>
    </source>
</evidence>
<evidence type="ECO:0000256" key="1">
    <source>
        <dbReference type="SAM" id="Phobius"/>
    </source>
</evidence>
<reference evidence="3" key="1">
    <citation type="submission" date="2014-12" db="EMBL/GenBank/DDBJ databases">
        <title>Genome Sequence of Valsa Canker Pathogens Uncovers a Specific Adaption of Colonization on Woody Bark.</title>
        <authorList>
            <person name="Yin Z."/>
            <person name="Liu H."/>
            <person name="Gao X."/>
            <person name="Li Z."/>
            <person name="Song N."/>
            <person name="Ke X."/>
            <person name="Dai Q."/>
            <person name="Wu Y."/>
            <person name="Sun Y."/>
            <person name="Xu J.-R."/>
            <person name="Kang Z.K."/>
            <person name="Wang L."/>
            <person name="Huang L."/>
        </authorList>
    </citation>
    <scope>NUCLEOTIDE SEQUENCE [LARGE SCALE GENOMIC DNA]</scope>
    <source>
        <strain evidence="3">SXYL134</strain>
    </source>
</reference>
<keyword evidence="1" id="KW-0812">Transmembrane</keyword>
<name>A0A194UVI8_CYTMA</name>
<keyword evidence="1" id="KW-1133">Transmembrane helix</keyword>
<feature type="transmembrane region" description="Helical" evidence="1">
    <location>
        <begin position="103"/>
        <end position="121"/>
    </location>
</feature>
<keyword evidence="1" id="KW-0472">Membrane</keyword>
<accession>A0A194UVI8</accession>